<evidence type="ECO:0000313" key="2">
    <source>
        <dbReference type="Proteomes" id="UP000326799"/>
    </source>
</evidence>
<evidence type="ECO:0000313" key="1">
    <source>
        <dbReference type="EMBL" id="KAB8213004.1"/>
    </source>
</evidence>
<dbReference type="EMBL" id="ML733745">
    <property type="protein sequence ID" value="KAB8213004.1"/>
    <property type="molecule type" value="Genomic_DNA"/>
</dbReference>
<gene>
    <name evidence="1" type="ORF">BDV33DRAFT_185677</name>
</gene>
<dbReference type="Proteomes" id="UP000326799">
    <property type="component" value="Unassembled WGS sequence"/>
</dbReference>
<protein>
    <submittedName>
        <fullName evidence="1">Uncharacterized protein</fullName>
    </submittedName>
</protein>
<organism evidence="1 2">
    <name type="scientific">Aspergillus novoparasiticus</name>
    <dbReference type="NCBI Taxonomy" id="986946"/>
    <lineage>
        <taxon>Eukaryota</taxon>
        <taxon>Fungi</taxon>
        <taxon>Dikarya</taxon>
        <taxon>Ascomycota</taxon>
        <taxon>Pezizomycotina</taxon>
        <taxon>Eurotiomycetes</taxon>
        <taxon>Eurotiomycetidae</taxon>
        <taxon>Eurotiales</taxon>
        <taxon>Aspergillaceae</taxon>
        <taxon>Aspergillus</taxon>
        <taxon>Aspergillus subgen. Circumdati</taxon>
    </lineage>
</organism>
<reference evidence="1 2" key="1">
    <citation type="submission" date="2019-04" db="EMBL/GenBank/DDBJ databases">
        <title>Fungal friends and foes A comparative genomics study of 23 Aspergillus species from section Flavi.</title>
        <authorList>
            <consortium name="DOE Joint Genome Institute"/>
            <person name="Kjaerbolling I."/>
            <person name="Vesth T.C."/>
            <person name="Frisvad J.C."/>
            <person name="Nybo J.L."/>
            <person name="Theobald S."/>
            <person name="Kildgaard S."/>
            <person name="Petersen T.I."/>
            <person name="Kuo A."/>
            <person name="Sato A."/>
            <person name="Lyhne E.K."/>
            <person name="Kogle M.E."/>
            <person name="Wiebenga A."/>
            <person name="Kun R.S."/>
            <person name="Lubbers R.J."/>
            <person name="Makela M.R."/>
            <person name="Barry K."/>
            <person name="Chovatia M."/>
            <person name="Clum A."/>
            <person name="Daum C."/>
            <person name="Haridas S."/>
            <person name="He G."/>
            <person name="LaButti K."/>
            <person name="Lipzen A."/>
            <person name="Mondo S."/>
            <person name="Pangilinan J."/>
            <person name="Riley R."/>
            <person name="Salamov A."/>
            <person name="Simmons B.A."/>
            <person name="Magnuson J.K."/>
            <person name="Henrissat B."/>
            <person name="Mortensen U.H."/>
            <person name="Larsen T.O."/>
            <person name="De vries R.P."/>
            <person name="Grigoriev I.V."/>
            <person name="Machida M."/>
            <person name="Baker S.E."/>
            <person name="Andersen M.R."/>
        </authorList>
    </citation>
    <scope>NUCLEOTIDE SEQUENCE [LARGE SCALE GENOMIC DNA]</scope>
    <source>
        <strain evidence="1 2">CBS 126849</strain>
    </source>
</reference>
<dbReference type="AlphaFoldDB" id="A0A5N6E870"/>
<keyword evidence="2" id="KW-1185">Reference proteome</keyword>
<name>A0A5N6E870_9EURO</name>
<proteinExistence type="predicted"/>
<sequence>MSPEVMKEQLRSFKHIYLFLLRNERLHNVGDHVDTFLSFLQREVNLDIGDCLERFRSAFRRTRRINAECTGSTIFVKRAPGPAERCESQWFLIFEQQGTETSASLTATGIEWDKHGDRDPKHTITHAVKTDPGLQKMKDCALQSEQFQHIGNRTEHWLCPCSLWVSTVIGEYSRMGYIDGISSGGISVVDLHLQLVYSSLGI</sequence>
<accession>A0A5N6E870</accession>